<evidence type="ECO:0000313" key="3">
    <source>
        <dbReference type="Proteomes" id="UP000235965"/>
    </source>
</evidence>
<dbReference type="Proteomes" id="UP000235965">
    <property type="component" value="Unassembled WGS sequence"/>
</dbReference>
<keyword evidence="1" id="KW-1133">Transmembrane helix</keyword>
<name>A0A2J7PTK8_9NEOP</name>
<dbReference type="OrthoDB" id="10353373at2759"/>
<protein>
    <submittedName>
        <fullName evidence="2">Uncharacterized protein</fullName>
    </submittedName>
</protein>
<keyword evidence="3" id="KW-1185">Reference proteome</keyword>
<dbReference type="EMBL" id="NEVH01021237">
    <property type="protein sequence ID" value="PNF19659.1"/>
    <property type="molecule type" value="Genomic_DNA"/>
</dbReference>
<sequence length="320" mass="36932">MSVMESSTMDQQQIDLAEVPDLRKLVSCLEQHNGMQLTDAVPCLVEVLNMNSAVLKSVNINSLIQIGYYVLEGASVHHKETNEYISRLVATLLNSAVDENNELKVMQEKFLLSVWCRTDTISLPLHLQERLTNEWKLYLQRLLLDLIVRCHSVCDTQYQQNFAKIFASPDMIYFLNICRRSPLIFQATVMTFTTFLIHKKGCAIIGSLMKEFIKLVEYYSKEKLSSLFPPRYKVLVSCLQVNPDLNTSGSECDIKVGETHSNHDSDALDLSKVMELLVKTFRENKYSGMALLGCFPVWVPYLVKYYFQKYNKNFFTDFYF</sequence>
<dbReference type="AlphaFoldDB" id="A0A2J7PTK8"/>
<evidence type="ECO:0000256" key="1">
    <source>
        <dbReference type="SAM" id="Phobius"/>
    </source>
</evidence>
<proteinExistence type="predicted"/>
<gene>
    <name evidence="2" type="ORF">B7P43_G16855</name>
</gene>
<evidence type="ECO:0000313" key="2">
    <source>
        <dbReference type="EMBL" id="PNF19659.1"/>
    </source>
</evidence>
<accession>A0A2J7PTK8</accession>
<organism evidence="2 3">
    <name type="scientific">Cryptotermes secundus</name>
    <dbReference type="NCBI Taxonomy" id="105785"/>
    <lineage>
        <taxon>Eukaryota</taxon>
        <taxon>Metazoa</taxon>
        <taxon>Ecdysozoa</taxon>
        <taxon>Arthropoda</taxon>
        <taxon>Hexapoda</taxon>
        <taxon>Insecta</taxon>
        <taxon>Pterygota</taxon>
        <taxon>Neoptera</taxon>
        <taxon>Polyneoptera</taxon>
        <taxon>Dictyoptera</taxon>
        <taxon>Blattodea</taxon>
        <taxon>Blattoidea</taxon>
        <taxon>Termitoidae</taxon>
        <taxon>Kalotermitidae</taxon>
        <taxon>Cryptotermitinae</taxon>
        <taxon>Cryptotermes</taxon>
    </lineage>
</organism>
<reference evidence="2 3" key="1">
    <citation type="submission" date="2017-12" db="EMBL/GenBank/DDBJ databases">
        <title>Hemimetabolous genomes reveal molecular basis of termite eusociality.</title>
        <authorList>
            <person name="Harrison M.C."/>
            <person name="Jongepier E."/>
            <person name="Robertson H.M."/>
            <person name="Arning N."/>
            <person name="Bitard-Feildel T."/>
            <person name="Chao H."/>
            <person name="Childers C.P."/>
            <person name="Dinh H."/>
            <person name="Doddapaneni H."/>
            <person name="Dugan S."/>
            <person name="Gowin J."/>
            <person name="Greiner C."/>
            <person name="Han Y."/>
            <person name="Hu H."/>
            <person name="Hughes D.S.T."/>
            <person name="Huylmans A.-K."/>
            <person name="Kemena C."/>
            <person name="Kremer L.P.M."/>
            <person name="Lee S.L."/>
            <person name="Lopez-Ezquerra A."/>
            <person name="Mallet L."/>
            <person name="Monroy-Kuhn J.M."/>
            <person name="Moser A."/>
            <person name="Murali S.C."/>
            <person name="Muzny D.M."/>
            <person name="Otani S."/>
            <person name="Piulachs M.-D."/>
            <person name="Poelchau M."/>
            <person name="Qu J."/>
            <person name="Schaub F."/>
            <person name="Wada-Katsumata A."/>
            <person name="Worley K.C."/>
            <person name="Xie Q."/>
            <person name="Ylla G."/>
            <person name="Poulsen M."/>
            <person name="Gibbs R.A."/>
            <person name="Schal C."/>
            <person name="Richards S."/>
            <person name="Belles X."/>
            <person name="Korb J."/>
            <person name="Bornberg-Bauer E."/>
        </authorList>
    </citation>
    <scope>NUCLEOTIDE SEQUENCE [LARGE SCALE GENOMIC DNA]</scope>
    <source>
        <tissue evidence="2">Whole body</tissue>
    </source>
</reference>
<keyword evidence="1" id="KW-0812">Transmembrane</keyword>
<keyword evidence="1" id="KW-0472">Membrane</keyword>
<feature type="transmembrane region" description="Helical" evidence="1">
    <location>
        <begin position="286"/>
        <end position="303"/>
    </location>
</feature>
<comment type="caution">
    <text evidence="2">The sequence shown here is derived from an EMBL/GenBank/DDBJ whole genome shotgun (WGS) entry which is preliminary data.</text>
</comment>
<dbReference type="InParanoid" id="A0A2J7PTK8"/>